<evidence type="ECO:0008006" key="4">
    <source>
        <dbReference type="Google" id="ProtNLM"/>
    </source>
</evidence>
<name>A0ABT1ED92_9FIRM</name>
<reference evidence="2 3" key="1">
    <citation type="journal article" date="2022" name="Genome Biol. Evol.">
        <title>Host diet, physiology and behaviors set the stage for Lachnospiraceae cladogenesis.</title>
        <authorList>
            <person name="Vera-Ponce De Leon A."/>
            <person name="Schneider M."/>
            <person name="Jahnes B.C."/>
            <person name="Sadowski V."/>
            <person name="Camuy-Velez L.A."/>
            <person name="Duan J."/>
            <person name="Sabree Z.L."/>
        </authorList>
    </citation>
    <scope>NUCLEOTIDE SEQUENCE [LARGE SCALE GENOMIC DNA]</scope>
    <source>
        <strain evidence="2 3">PAL227</strain>
    </source>
</reference>
<feature type="transmembrane region" description="Helical" evidence="1">
    <location>
        <begin position="24"/>
        <end position="42"/>
    </location>
</feature>
<comment type="caution">
    <text evidence="2">The sequence shown here is derived from an EMBL/GenBank/DDBJ whole genome shotgun (WGS) entry which is preliminary data.</text>
</comment>
<dbReference type="Proteomes" id="UP001523565">
    <property type="component" value="Unassembled WGS sequence"/>
</dbReference>
<evidence type="ECO:0000313" key="2">
    <source>
        <dbReference type="EMBL" id="MCP1108671.1"/>
    </source>
</evidence>
<evidence type="ECO:0000256" key="1">
    <source>
        <dbReference type="SAM" id="Phobius"/>
    </source>
</evidence>
<feature type="transmembrane region" description="Helical" evidence="1">
    <location>
        <begin position="230"/>
        <end position="252"/>
    </location>
</feature>
<feature type="transmembrane region" description="Helical" evidence="1">
    <location>
        <begin position="85"/>
        <end position="102"/>
    </location>
</feature>
<feature type="transmembrane region" description="Helical" evidence="1">
    <location>
        <begin position="454"/>
        <end position="474"/>
    </location>
</feature>
<proteinExistence type="predicted"/>
<keyword evidence="1" id="KW-0812">Transmembrane</keyword>
<protein>
    <recommendedName>
        <fullName evidence="4">DUF2029 domain-containing protein</fullName>
    </recommendedName>
</protein>
<accession>A0ABT1ED92</accession>
<evidence type="ECO:0000313" key="3">
    <source>
        <dbReference type="Proteomes" id="UP001523565"/>
    </source>
</evidence>
<dbReference type="RefSeq" id="WP_262067580.1">
    <property type="nucleotide sequence ID" value="NZ_JAMXOC010000001.1"/>
</dbReference>
<keyword evidence="1" id="KW-1133">Transmembrane helix</keyword>
<feature type="transmembrane region" description="Helical" evidence="1">
    <location>
        <begin position="272"/>
        <end position="292"/>
    </location>
</feature>
<keyword evidence="3" id="KW-1185">Reference proteome</keyword>
<keyword evidence="1" id="KW-0472">Membrane</keyword>
<feature type="transmembrane region" description="Helical" evidence="1">
    <location>
        <begin position="304"/>
        <end position="322"/>
    </location>
</feature>
<sequence length="624" mass="71611">MMNIARRYEAGKKWWKSTEEPSKLEWGLMLIVLLFGTAFFLYGDIQATIEHSFNLIDSVLQGRFFDFYQIAIENNTFGHPAVYDIPIYVIFAVWNIPIYLVFKMTGIDYLASFPCMLWSKLMVVLFVVLTARALYLLARELGIEKKRSKWIVFFFLTSTTLVIPCFVIVQYDIISVFVMLLGMKAYVRGEKRKFILYFILANTLKMFSLFIFIPLVLLKEKKIIRILGQCILGVSGLIACKLIFSSNVFYQISTKSFSSLLINRLQTTGFTWQYEVYVLPIFIVFIVGLFIYAYIMEAKDERELGYYAVYIATVAFVGLMTLILFNPYWMVLISPFILLVIFMNPRFFKLNILLETIISAILLFVSIVINYWVFGQSTMTRMLFGVFYPEGRSARFTTINDLFRTLGLDKYINFAFGALVACVIAFFIINYPSKVFRNLPMKLKNQETVERSVVWSRCAVPCMLIGMMLLLVVIPGKNMVYSVSAEASIDLENNLLQEGQVACEKIRLDKTLQVESVEVAFADIAFEWIDYSAVNFDIYLEDELLGHYESAANLMENGVAKFELADMVLDKDKTYLVKIYGTNGKDTPLKIKINLNTDDNQTTVGGKDVKGDLCMNMYGKEVGL</sequence>
<feature type="transmembrane region" description="Helical" evidence="1">
    <location>
        <begin position="352"/>
        <end position="374"/>
    </location>
</feature>
<organism evidence="2 3">
    <name type="scientific">Ohessyouella blattaphilus</name>
    <dbReference type="NCBI Taxonomy" id="2949333"/>
    <lineage>
        <taxon>Bacteria</taxon>
        <taxon>Bacillati</taxon>
        <taxon>Bacillota</taxon>
        <taxon>Clostridia</taxon>
        <taxon>Lachnospirales</taxon>
        <taxon>Lachnospiraceae</taxon>
        <taxon>Ohessyouella</taxon>
    </lineage>
</organism>
<dbReference type="EMBL" id="JAMZFV010000001">
    <property type="protein sequence ID" value="MCP1108671.1"/>
    <property type="molecule type" value="Genomic_DNA"/>
</dbReference>
<feature type="transmembrane region" description="Helical" evidence="1">
    <location>
        <begin position="411"/>
        <end position="433"/>
    </location>
</feature>
<feature type="transmembrane region" description="Helical" evidence="1">
    <location>
        <begin position="194"/>
        <end position="218"/>
    </location>
</feature>
<feature type="transmembrane region" description="Helical" evidence="1">
    <location>
        <begin position="150"/>
        <end position="174"/>
    </location>
</feature>
<feature type="transmembrane region" description="Helical" evidence="1">
    <location>
        <begin position="117"/>
        <end position="138"/>
    </location>
</feature>
<gene>
    <name evidence="2" type="ORF">NK118_00200</name>
</gene>